<accession>A0A1F7XBC3</accession>
<dbReference type="Proteomes" id="UP000179013">
    <property type="component" value="Unassembled WGS sequence"/>
</dbReference>
<name>A0A1F7XBC3_9BACT</name>
<gene>
    <name evidence="1" type="ORF">A2V80_02335</name>
</gene>
<evidence type="ECO:0000313" key="1">
    <source>
        <dbReference type="EMBL" id="OGM12059.1"/>
    </source>
</evidence>
<proteinExistence type="predicted"/>
<sequence length="175" mass="20551">MICRQVWRSRLRIGEFILTSLNRKNYSLQQKGEKLMNQQNLGNNGSLPERYVYIYENYRKEIESIISPSQHLMVRADQRSIPLPTVILCLFEGIPSPRRGGAVEYRLSERNMGGCFKLSEKLDLIAVIVDRDHTKIITVEFLTKKRRKIREKDRGYRRGRKTVQMPFMSEMLEAA</sequence>
<reference evidence="1 2" key="1">
    <citation type="journal article" date="2016" name="Nat. Commun.">
        <title>Thousands of microbial genomes shed light on interconnected biogeochemical processes in an aquifer system.</title>
        <authorList>
            <person name="Anantharaman K."/>
            <person name="Brown C.T."/>
            <person name="Hug L.A."/>
            <person name="Sharon I."/>
            <person name="Castelle C.J."/>
            <person name="Probst A.J."/>
            <person name="Thomas B.C."/>
            <person name="Singh A."/>
            <person name="Wilkins M.J."/>
            <person name="Karaoz U."/>
            <person name="Brodie E.L."/>
            <person name="Williams K.H."/>
            <person name="Hubbard S.S."/>
            <person name="Banfield J.F."/>
        </authorList>
    </citation>
    <scope>NUCLEOTIDE SEQUENCE [LARGE SCALE GENOMIC DNA]</scope>
</reference>
<organism evidence="1 2">
    <name type="scientific">Candidatus Woesebacteria bacterium RBG_16_39_8b</name>
    <dbReference type="NCBI Taxonomy" id="1802482"/>
    <lineage>
        <taxon>Bacteria</taxon>
        <taxon>Candidatus Woeseibacteriota</taxon>
    </lineage>
</organism>
<dbReference type="EMBL" id="MGFU01000044">
    <property type="protein sequence ID" value="OGM12059.1"/>
    <property type="molecule type" value="Genomic_DNA"/>
</dbReference>
<evidence type="ECO:0000313" key="2">
    <source>
        <dbReference type="Proteomes" id="UP000179013"/>
    </source>
</evidence>
<comment type="caution">
    <text evidence="1">The sequence shown here is derived from an EMBL/GenBank/DDBJ whole genome shotgun (WGS) entry which is preliminary data.</text>
</comment>
<dbReference type="AlphaFoldDB" id="A0A1F7XBC3"/>
<protein>
    <submittedName>
        <fullName evidence="1">Uncharacterized protein</fullName>
    </submittedName>
</protein>